<organism evidence="1 2">
    <name type="scientific">Ideonella margarita</name>
    <dbReference type="NCBI Taxonomy" id="2984191"/>
    <lineage>
        <taxon>Bacteria</taxon>
        <taxon>Pseudomonadati</taxon>
        <taxon>Pseudomonadota</taxon>
        <taxon>Betaproteobacteria</taxon>
        <taxon>Burkholderiales</taxon>
        <taxon>Sphaerotilaceae</taxon>
        <taxon>Ideonella</taxon>
    </lineage>
</organism>
<keyword evidence="2" id="KW-1185">Reference proteome</keyword>
<reference evidence="1 2" key="1">
    <citation type="submission" date="2024-04" db="EMBL/GenBank/DDBJ databases">
        <title>Novel species of the genus Ideonella isolated from streams.</title>
        <authorList>
            <person name="Lu H."/>
        </authorList>
    </citation>
    <scope>NUCLEOTIDE SEQUENCE [LARGE SCALE GENOMIC DNA]</scope>
    <source>
        <strain evidence="1 2">LYT19W</strain>
    </source>
</reference>
<evidence type="ECO:0000313" key="1">
    <source>
        <dbReference type="EMBL" id="MEK8045630.1"/>
    </source>
</evidence>
<dbReference type="Proteomes" id="UP001379945">
    <property type="component" value="Unassembled WGS sequence"/>
</dbReference>
<comment type="caution">
    <text evidence="1">The sequence shown here is derived from an EMBL/GenBank/DDBJ whole genome shotgun (WGS) entry which is preliminary data.</text>
</comment>
<gene>
    <name evidence="1" type="ORF">AACH00_04640</name>
</gene>
<evidence type="ECO:0008006" key="3">
    <source>
        <dbReference type="Google" id="ProtNLM"/>
    </source>
</evidence>
<proteinExistence type="predicted"/>
<dbReference type="EMBL" id="JBBUTI010000003">
    <property type="protein sequence ID" value="MEK8045630.1"/>
    <property type="molecule type" value="Genomic_DNA"/>
</dbReference>
<dbReference type="RefSeq" id="WP_341397916.1">
    <property type="nucleotide sequence ID" value="NZ_JBBUTI010000003.1"/>
</dbReference>
<name>A0ABU9C5U6_9BURK</name>
<protein>
    <recommendedName>
        <fullName evidence="3">Ig-like domain-containing protein</fullName>
    </recommendedName>
</protein>
<evidence type="ECO:0000313" key="2">
    <source>
        <dbReference type="Proteomes" id="UP001379945"/>
    </source>
</evidence>
<accession>A0ABU9C5U6</accession>
<sequence>MTGLSMNGFGRRGGVVAMAGLALLALTGTGPARAQDWLVTPDEVARSAAVPMPVTLVARAAGAPAIEVLRPLLEGNGTQVVSPVPIELRFKPAADAAIDVASFRVLYGAFRIDVTQRLLKSVVVRPDGLKVEQAAIPSGSHRLVVQVTDTLGRQGSRELNFSVP</sequence>